<dbReference type="PANTHER" id="PTHR46481:SF10">
    <property type="entry name" value="ZINC FINGER BED DOMAIN-CONTAINING PROTEIN 39"/>
    <property type="match status" value="1"/>
</dbReference>
<evidence type="ECO:0000313" key="13">
    <source>
        <dbReference type="EMBL" id="AEF33496.1"/>
    </source>
</evidence>
<dbReference type="GO" id="GO:0003677">
    <property type="term" value="F:DNA binding"/>
    <property type="evidence" value="ECO:0007669"/>
    <property type="project" value="UniProtKB-KW"/>
</dbReference>
<dbReference type="AlphaFoldDB" id="G8C6L0"/>
<evidence type="ECO:0000256" key="10">
    <source>
        <dbReference type="PROSITE-ProRule" id="PRU00027"/>
    </source>
</evidence>
<dbReference type="InterPro" id="IPR012337">
    <property type="entry name" value="RNaseH-like_sf"/>
</dbReference>
<feature type="region of interest" description="Disordered" evidence="11">
    <location>
        <begin position="488"/>
        <end position="513"/>
    </location>
</feature>
<evidence type="ECO:0000259" key="12">
    <source>
        <dbReference type="PROSITE" id="PS50808"/>
    </source>
</evidence>
<proteinExistence type="predicted"/>
<evidence type="ECO:0000256" key="5">
    <source>
        <dbReference type="ARBA" id="ARBA00022833"/>
    </source>
</evidence>
<evidence type="ECO:0000256" key="1">
    <source>
        <dbReference type="ARBA" id="ARBA00004123"/>
    </source>
</evidence>
<dbReference type="InterPro" id="IPR003656">
    <property type="entry name" value="Znf_BED"/>
</dbReference>
<dbReference type="SUPFAM" id="SSF53098">
    <property type="entry name" value="Ribonuclease H-like"/>
    <property type="match status" value="1"/>
</dbReference>
<dbReference type="InterPro" id="IPR008906">
    <property type="entry name" value="HATC_C_dom"/>
</dbReference>
<sequence length="607" mass="70365">MTGKPRKLRSAIWKDMDPIYQDGKVIQGRCKHCYEVFAAARTSGTSHMRRHLEICEPRLKMHDFVDKLQSSVTTKSAILTNWRFDPKLTRCELVRLIVLHELPFSFVEYDEFRSYSASLNPLAETVSRTTIKENYLEAYKNHRTTLREMFENCNFRFSLTADLWTSNQNIGYMCVTCHYIDDDWKVRKRIIRFCVVKTPHDGFNLYTSMLRTIKFYNIEDKLFSITLDNAATNNTMMDILKANLLKMDMLHCDGDLFHIRCAAHVINLIVKDGLQAIDGVINNIRESVKYVRASQSRKEKFEDIVVELGIRCRSVPKIDVENRWNSTCDMIESAMPFKEAFLELKVKDSNYSYCPSSQDWERANAVCKLLKVFKKAMEVVSGTSYPTSNLYFHEIWSIKQVLEEEAFSPNETIVTMVSEMQAKFDKYWMISYLTNCVPVILDPRFKFGFIEFRLKQAFGEYGSVQHLDKVDQAIRRLFNAYSTHMGGSSQVETHGDDMTPAGKGHSWSDWSEHTSAKRNKENSEYDRYLRDDLFPCDDESFDILDWWKMHTSKYPTLAAIARDILAVTASTVPSESAFSTSGRIINDHKTRLAGSTVEALLCFQDWL</sequence>
<dbReference type="Pfam" id="PF14372">
    <property type="entry name" value="hAT-like_RNase-H"/>
    <property type="match status" value="1"/>
</dbReference>
<evidence type="ECO:0000256" key="7">
    <source>
        <dbReference type="ARBA" id="ARBA00023125"/>
    </source>
</evidence>
<keyword evidence="5" id="KW-0862">Zinc</keyword>
<evidence type="ECO:0000256" key="2">
    <source>
        <dbReference type="ARBA" id="ARBA00011738"/>
    </source>
</evidence>
<dbReference type="GO" id="GO:0046983">
    <property type="term" value="F:protein dimerization activity"/>
    <property type="evidence" value="ECO:0007669"/>
    <property type="project" value="InterPro"/>
</dbReference>
<dbReference type="GO" id="GO:0005634">
    <property type="term" value="C:nucleus"/>
    <property type="evidence" value="ECO:0007669"/>
    <property type="project" value="UniProtKB-SubCell"/>
</dbReference>
<evidence type="ECO:0000256" key="6">
    <source>
        <dbReference type="ARBA" id="ARBA00023015"/>
    </source>
</evidence>
<evidence type="ECO:0000256" key="9">
    <source>
        <dbReference type="ARBA" id="ARBA00023242"/>
    </source>
</evidence>
<evidence type="ECO:0000256" key="3">
    <source>
        <dbReference type="ARBA" id="ARBA00022723"/>
    </source>
</evidence>
<feature type="domain" description="BED-type" evidence="12">
    <location>
        <begin position="7"/>
        <end position="62"/>
    </location>
</feature>
<dbReference type="InterPro" id="IPR052035">
    <property type="entry name" value="ZnF_BED_domain_contain"/>
</dbReference>
<comment type="subcellular location">
    <subcellularLocation>
        <location evidence="1">Nucleus</location>
    </subcellularLocation>
</comment>
<keyword evidence="7" id="KW-0238">DNA-binding</keyword>
<keyword evidence="8" id="KW-0804">Transcription</keyword>
<dbReference type="Pfam" id="PF05699">
    <property type="entry name" value="Dimer_Tnp_hAT"/>
    <property type="match status" value="1"/>
</dbReference>
<name>G8C6L0_9POAL</name>
<reference evidence="13" key="1">
    <citation type="journal article" date="2012" name="Mol. Genet. Genomics">
        <title>Diversification of hAT transposase paralogues in the sugarcane genome.</title>
        <authorList>
            <person name="de Jesus E.M."/>
            <person name="Ochoa Cruz E.A."/>
            <person name="Cruz G.M."/>
            <person name="Van Sluys M.A."/>
        </authorList>
    </citation>
    <scope>NUCLEOTIDE SEQUENCE</scope>
</reference>
<comment type="subunit">
    <text evidence="2">Homodimer.</text>
</comment>
<protein>
    <submittedName>
        <fullName evidence="13">Putative transposase</fullName>
    </submittedName>
</protein>
<evidence type="ECO:0000256" key="11">
    <source>
        <dbReference type="SAM" id="MobiDB-lite"/>
    </source>
</evidence>
<organism evidence="13">
    <name type="scientific">Saccharum hybrid cultivar R570</name>
    <dbReference type="NCBI Taxonomy" id="131158"/>
    <lineage>
        <taxon>Eukaryota</taxon>
        <taxon>Viridiplantae</taxon>
        <taxon>Streptophyta</taxon>
        <taxon>Embryophyta</taxon>
        <taxon>Tracheophyta</taxon>
        <taxon>Spermatophyta</taxon>
        <taxon>Magnoliopsida</taxon>
        <taxon>Liliopsida</taxon>
        <taxon>Poales</taxon>
        <taxon>Poaceae</taxon>
        <taxon>PACMAD clade</taxon>
        <taxon>Panicoideae</taxon>
        <taxon>Andropogonodae</taxon>
        <taxon>Andropogoneae</taxon>
        <taxon>Saccharinae</taxon>
        <taxon>Saccharum</taxon>
        <taxon>Saccharum officinarum species complex</taxon>
    </lineage>
</organism>
<dbReference type="SMART" id="SM00614">
    <property type="entry name" value="ZnF_BED"/>
    <property type="match status" value="1"/>
</dbReference>
<evidence type="ECO:0000256" key="8">
    <source>
        <dbReference type="ARBA" id="ARBA00023163"/>
    </source>
</evidence>
<keyword evidence="6" id="KW-0805">Transcription regulation</keyword>
<keyword evidence="3" id="KW-0479">Metal-binding</keyword>
<keyword evidence="9" id="KW-0539">Nucleus</keyword>
<evidence type="ECO:0000256" key="4">
    <source>
        <dbReference type="ARBA" id="ARBA00022771"/>
    </source>
</evidence>
<keyword evidence="4 10" id="KW-0863">Zinc-finger</keyword>
<dbReference type="InterPro" id="IPR025525">
    <property type="entry name" value="hAT-like_transposase_RNase-H"/>
</dbReference>
<dbReference type="GO" id="GO:0008270">
    <property type="term" value="F:zinc ion binding"/>
    <property type="evidence" value="ECO:0007669"/>
    <property type="project" value="UniProtKB-KW"/>
</dbReference>
<accession>G8C6L0</accession>
<dbReference type="EMBL" id="HM067362">
    <property type="protein sequence ID" value="AEF33496.1"/>
    <property type="molecule type" value="Genomic_DNA"/>
</dbReference>
<dbReference type="PROSITE" id="PS50808">
    <property type="entry name" value="ZF_BED"/>
    <property type="match status" value="1"/>
</dbReference>
<dbReference type="PANTHER" id="PTHR46481">
    <property type="entry name" value="ZINC FINGER BED DOMAIN-CONTAINING PROTEIN 4"/>
    <property type="match status" value="1"/>
</dbReference>